<sequence>MGEGVANEEGAEMNPSGMMLKGVGRNNFKRGIQIRRVAGRTWPAFGLPEAMSANGVVGDGNHSHACRSARGFAVNPVGYHFGGAPTLGSIDRVSHVAVFGYIMGATFHPKESTIGTTLQCWQIHCAKCWLYWPELNDGIAYTAADVTVMPVERSPIHG</sequence>
<comment type="caution">
    <text evidence="1">The sequence shown here is derived from an EMBL/GenBank/DDBJ whole genome shotgun (WGS) entry which is preliminary data.</text>
</comment>
<accession>G3Y5X6</accession>
<name>G3Y5X6_ASPNA</name>
<dbReference type="HOGENOM" id="CLU_1668990_0_0_1"/>
<evidence type="ECO:0000313" key="2">
    <source>
        <dbReference type="Proteomes" id="UP000009038"/>
    </source>
</evidence>
<protein>
    <submittedName>
        <fullName evidence="1">Uncharacterized protein</fullName>
    </submittedName>
</protein>
<organism evidence="1 2">
    <name type="scientific">Aspergillus niger (strain ATCC 1015 / CBS 113.46 / FGSC A1144 / LSHB Ac4 / NCTC 3858a / NRRL 328 / USDA 3528.7)</name>
    <dbReference type="NCBI Taxonomy" id="380704"/>
    <lineage>
        <taxon>Eukaryota</taxon>
        <taxon>Fungi</taxon>
        <taxon>Dikarya</taxon>
        <taxon>Ascomycota</taxon>
        <taxon>Pezizomycotina</taxon>
        <taxon>Eurotiomycetes</taxon>
        <taxon>Eurotiomycetidae</taxon>
        <taxon>Eurotiales</taxon>
        <taxon>Aspergillaceae</taxon>
        <taxon>Aspergillus</taxon>
        <taxon>Aspergillus subgen. Circumdati</taxon>
    </lineage>
</organism>
<dbReference type="AlphaFoldDB" id="G3Y5X6"/>
<dbReference type="EMBL" id="ACJE01000013">
    <property type="protein sequence ID" value="EHA21991.1"/>
    <property type="molecule type" value="Genomic_DNA"/>
</dbReference>
<dbReference type="Proteomes" id="UP000009038">
    <property type="component" value="Unassembled WGS sequence"/>
</dbReference>
<evidence type="ECO:0000313" key="1">
    <source>
        <dbReference type="EMBL" id="EHA21991.1"/>
    </source>
</evidence>
<reference evidence="1 2" key="1">
    <citation type="journal article" date="2011" name="Genome Res.">
        <title>Comparative genomics of citric-acid-producing Aspergillus niger ATCC 1015 versus enzyme-producing CBS 513.88.</title>
        <authorList>
            <person name="Andersen M.R."/>
            <person name="Salazar M.P."/>
            <person name="Schaap P.J."/>
            <person name="van de Vondervoort P.J."/>
            <person name="Culley D."/>
            <person name="Thykaer J."/>
            <person name="Frisvad J.C."/>
            <person name="Nielsen K.F."/>
            <person name="Albang R."/>
            <person name="Albermann K."/>
            <person name="Berka R.M."/>
            <person name="Braus G.H."/>
            <person name="Braus-Stromeyer S.A."/>
            <person name="Corrochano L.M."/>
            <person name="Dai Z."/>
            <person name="van Dijck P.W."/>
            <person name="Hofmann G."/>
            <person name="Lasure L.L."/>
            <person name="Magnuson J.K."/>
            <person name="Menke H."/>
            <person name="Meijer M."/>
            <person name="Meijer S.L."/>
            <person name="Nielsen J.B."/>
            <person name="Nielsen M.L."/>
            <person name="van Ooyen A.J."/>
            <person name="Pel H.J."/>
            <person name="Poulsen L."/>
            <person name="Samson R.A."/>
            <person name="Stam H."/>
            <person name="Tsang A."/>
            <person name="van den Brink J.M."/>
            <person name="Atkins A."/>
            <person name="Aerts A."/>
            <person name="Shapiro H."/>
            <person name="Pangilinan J."/>
            <person name="Salamov A."/>
            <person name="Lou Y."/>
            <person name="Lindquist E."/>
            <person name="Lucas S."/>
            <person name="Grimwood J."/>
            <person name="Grigoriev I.V."/>
            <person name="Kubicek C.P."/>
            <person name="Martinez D."/>
            <person name="van Peij N.N."/>
            <person name="Roubos J.A."/>
            <person name="Nielsen J."/>
            <person name="Baker S.E."/>
        </authorList>
    </citation>
    <scope>NUCLEOTIDE SEQUENCE [LARGE SCALE GENOMIC DNA]</scope>
    <source>
        <strain evidence="2">ATCC 1015 / CBS 113.46 / FGSC A1144 / LSHB Ac4 / NCTC 3858a / NRRL 328 / USDA 3528.7</strain>
    </source>
</reference>
<dbReference type="VEuPathDB" id="FungiDB:ASPNIDRAFT2_41080"/>
<proteinExistence type="predicted"/>
<gene>
    <name evidence="1" type="ORF">ASPNIDRAFT_41080</name>
</gene>